<dbReference type="GO" id="GO:0006352">
    <property type="term" value="P:DNA-templated transcription initiation"/>
    <property type="evidence" value="ECO:0007669"/>
    <property type="project" value="InterPro"/>
</dbReference>
<dbReference type="SUPFAM" id="SSF88659">
    <property type="entry name" value="Sigma3 and sigma4 domains of RNA polymerase sigma factors"/>
    <property type="match status" value="1"/>
</dbReference>
<dbReference type="Pfam" id="PF08281">
    <property type="entry name" value="Sigma70_r4_2"/>
    <property type="match status" value="1"/>
</dbReference>
<reference evidence="2 3" key="1">
    <citation type="submission" date="2017-09" db="EMBL/GenBank/DDBJ databases">
        <title>Evaluation of Pacific Biosciences Sequencing Technology to Finishing C. thermocellum Genome Sequences.</title>
        <authorList>
            <person name="Brown S."/>
        </authorList>
    </citation>
    <scope>NUCLEOTIDE SEQUENCE [LARGE SCALE GENOMIC DNA]</scope>
    <source>
        <strain evidence="2 3">AD2</strain>
    </source>
</reference>
<comment type="caution">
    <text evidence="2">The sequence shown here is derived from an EMBL/GenBank/DDBJ whole genome shotgun (WGS) entry which is preliminary data.</text>
</comment>
<feature type="domain" description="RNA polymerase sigma factor 70 region 4 type 2" evidence="1">
    <location>
        <begin position="11"/>
        <end position="49"/>
    </location>
</feature>
<dbReference type="Gene3D" id="1.10.10.10">
    <property type="entry name" value="Winged helix-like DNA-binding domain superfamily/Winged helix DNA-binding domain"/>
    <property type="match status" value="1"/>
</dbReference>
<gene>
    <name evidence="2" type="ORF">M972_112136</name>
</gene>
<evidence type="ECO:0000313" key="2">
    <source>
        <dbReference type="EMBL" id="PFH03331.1"/>
    </source>
</evidence>
<dbReference type="InterPro" id="IPR036388">
    <property type="entry name" value="WH-like_DNA-bd_sf"/>
</dbReference>
<evidence type="ECO:0000313" key="3">
    <source>
        <dbReference type="Proteomes" id="UP000223596"/>
    </source>
</evidence>
<name>A0AB36TJ11_ACETH</name>
<dbReference type="AlphaFoldDB" id="A0AB36TJ11"/>
<proteinExistence type="predicted"/>
<accession>A0AB36TJ11</accession>
<organism evidence="2 3">
    <name type="scientific">Acetivibrio thermocellus AD2</name>
    <dbReference type="NCBI Taxonomy" id="1138384"/>
    <lineage>
        <taxon>Bacteria</taxon>
        <taxon>Bacillati</taxon>
        <taxon>Bacillota</taxon>
        <taxon>Clostridia</taxon>
        <taxon>Eubacteriales</taxon>
        <taxon>Oscillospiraceae</taxon>
        <taxon>Acetivibrio</taxon>
    </lineage>
</organism>
<sequence length="97" mass="11343">MLLLEKAGSLKEILLFVDELKKDQKEIFILKYGKGFTFKTIAEITGISEIEKSNAELKKSGWIEIPEIKSKEIVYVNKKGRTITHMRNKIRRYYYAS</sequence>
<dbReference type="EMBL" id="PDBW01000001">
    <property type="protein sequence ID" value="PFH03331.1"/>
    <property type="molecule type" value="Genomic_DNA"/>
</dbReference>
<dbReference type="InterPro" id="IPR013324">
    <property type="entry name" value="RNA_pol_sigma_r3/r4-like"/>
</dbReference>
<dbReference type="Proteomes" id="UP000223596">
    <property type="component" value="Unassembled WGS sequence"/>
</dbReference>
<dbReference type="GO" id="GO:0016987">
    <property type="term" value="F:sigma factor activity"/>
    <property type="evidence" value="ECO:0007669"/>
    <property type="project" value="InterPro"/>
</dbReference>
<dbReference type="GO" id="GO:0003677">
    <property type="term" value="F:DNA binding"/>
    <property type="evidence" value="ECO:0007669"/>
    <property type="project" value="InterPro"/>
</dbReference>
<dbReference type="InterPro" id="IPR013249">
    <property type="entry name" value="RNA_pol_sigma70_r4_t2"/>
</dbReference>
<protein>
    <submittedName>
        <fullName evidence="2">Sigma-70-like protein</fullName>
    </submittedName>
</protein>
<evidence type="ECO:0000259" key="1">
    <source>
        <dbReference type="Pfam" id="PF08281"/>
    </source>
</evidence>